<dbReference type="InterPro" id="IPR041657">
    <property type="entry name" value="HTH_17"/>
</dbReference>
<evidence type="ECO:0000313" key="13">
    <source>
        <dbReference type="Proteomes" id="UP000198718"/>
    </source>
</evidence>
<evidence type="ECO:0000256" key="1">
    <source>
        <dbReference type="ARBA" id="ARBA00010203"/>
    </source>
</evidence>
<evidence type="ECO:0000256" key="5">
    <source>
        <dbReference type="ARBA" id="ARBA00022747"/>
    </source>
</evidence>
<evidence type="ECO:0000256" key="7">
    <source>
        <dbReference type="ARBA" id="ARBA00049120"/>
    </source>
</evidence>
<gene>
    <name evidence="12" type="ORF">SAMN05660472_02846</name>
</gene>
<feature type="domain" description="Helix-turn-helix" evidence="11">
    <location>
        <begin position="10"/>
        <end position="56"/>
    </location>
</feature>
<accession>A0A1G9IFG9</accession>
<dbReference type="Gene3D" id="3.40.50.150">
    <property type="entry name" value="Vaccinia Virus protein VP39"/>
    <property type="match status" value="2"/>
</dbReference>
<organism evidence="12 13">
    <name type="scientific">Natronincola ferrireducens</name>
    <dbReference type="NCBI Taxonomy" id="393762"/>
    <lineage>
        <taxon>Bacteria</taxon>
        <taxon>Bacillati</taxon>
        <taxon>Bacillota</taxon>
        <taxon>Clostridia</taxon>
        <taxon>Peptostreptococcales</taxon>
        <taxon>Natronincolaceae</taxon>
        <taxon>Natronincola</taxon>
    </lineage>
</organism>
<evidence type="ECO:0000256" key="3">
    <source>
        <dbReference type="ARBA" id="ARBA00022679"/>
    </source>
</evidence>
<feature type="domain" description="DNA methylase N-4/N-6" evidence="10">
    <location>
        <begin position="83"/>
        <end position="203"/>
    </location>
</feature>
<evidence type="ECO:0000259" key="11">
    <source>
        <dbReference type="Pfam" id="PF12728"/>
    </source>
</evidence>
<dbReference type="GO" id="GO:0008170">
    <property type="term" value="F:N-methyltransferase activity"/>
    <property type="evidence" value="ECO:0007669"/>
    <property type="project" value="InterPro"/>
</dbReference>
<evidence type="ECO:0000256" key="9">
    <source>
        <dbReference type="SAM" id="MobiDB-lite"/>
    </source>
</evidence>
<dbReference type="Pfam" id="PF01555">
    <property type="entry name" value="N6_N4_Mtase"/>
    <property type="match status" value="1"/>
</dbReference>
<evidence type="ECO:0000256" key="6">
    <source>
        <dbReference type="ARBA" id="ARBA00023125"/>
    </source>
</evidence>
<evidence type="ECO:0000259" key="10">
    <source>
        <dbReference type="Pfam" id="PF01555"/>
    </source>
</evidence>
<dbReference type="InterPro" id="IPR009061">
    <property type="entry name" value="DNA-bd_dom_put_sf"/>
</dbReference>
<dbReference type="GO" id="GO:0009307">
    <property type="term" value="P:DNA restriction-modification system"/>
    <property type="evidence" value="ECO:0007669"/>
    <property type="project" value="UniProtKB-KW"/>
</dbReference>
<keyword evidence="13" id="KW-1185">Reference proteome</keyword>
<dbReference type="Proteomes" id="UP000198718">
    <property type="component" value="Unassembled WGS sequence"/>
</dbReference>
<dbReference type="NCBIfam" id="TIGR01764">
    <property type="entry name" value="excise"/>
    <property type="match status" value="1"/>
</dbReference>
<dbReference type="InterPro" id="IPR002941">
    <property type="entry name" value="DNA_methylase_N4/N6"/>
</dbReference>
<dbReference type="SUPFAM" id="SSF53335">
    <property type="entry name" value="S-adenosyl-L-methionine-dependent methyltransferases"/>
    <property type="match status" value="2"/>
</dbReference>
<keyword evidence="2" id="KW-0489">Methyltransferase</keyword>
<dbReference type="AlphaFoldDB" id="A0A1G9IFG9"/>
<dbReference type="RefSeq" id="WP_090554801.1">
    <property type="nucleotide sequence ID" value="NZ_FNFP01000011.1"/>
</dbReference>
<dbReference type="SUPFAM" id="SSF46955">
    <property type="entry name" value="Putative DNA-binding domain"/>
    <property type="match status" value="1"/>
</dbReference>
<dbReference type="OrthoDB" id="9773571at2"/>
<dbReference type="InterPro" id="IPR001091">
    <property type="entry name" value="RM_Methyltransferase"/>
</dbReference>
<keyword evidence="6" id="KW-0238">DNA-binding</keyword>
<dbReference type="InterPro" id="IPR017985">
    <property type="entry name" value="MeTrfase_CN4_CS"/>
</dbReference>
<dbReference type="PROSITE" id="PS00093">
    <property type="entry name" value="N4_MTASE"/>
    <property type="match status" value="1"/>
</dbReference>
<dbReference type="EC" id="2.1.1.-" evidence="8"/>
<proteinExistence type="inferred from homology"/>
<dbReference type="GO" id="GO:0032259">
    <property type="term" value="P:methylation"/>
    <property type="evidence" value="ECO:0007669"/>
    <property type="project" value="UniProtKB-KW"/>
</dbReference>
<dbReference type="InterPro" id="IPR029063">
    <property type="entry name" value="SAM-dependent_MTases_sf"/>
</dbReference>
<protein>
    <recommendedName>
        <fullName evidence="8">Methyltransferase</fullName>
        <ecNumber evidence="8">2.1.1.-</ecNumber>
    </recommendedName>
</protein>
<evidence type="ECO:0000256" key="8">
    <source>
        <dbReference type="RuleBase" id="RU362026"/>
    </source>
</evidence>
<evidence type="ECO:0000256" key="2">
    <source>
        <dbReference type="ARBA" id="ARBA00022603"/>
    </source>
</evidence>
<evidence type="ECO:0000256" key="4">
    <source>
        <dbReference type="ARBA" id="ARBA00022691"/>
    </source>
</evidence>
<dbReference type="GO" id="GO:0003677">
    <property type="term" value="F:DNA binding"/>
    <property type="evidence" value="ECO:0007669"/>
    <property type="project" value="UniProtKB-KW"/>
</dbReference>
<keyword evidence="3" id="KW-0808">Transferase</keyword>
<keyword evidence="4" id="KW-0949">S-adenosyl-L-methionine</keyword>
<feature type="compositionally biased region" description="Basic and acidic residues" evidence="9">
    <location>
        <begin position="60"/>
        <end position="77"/>
    </location>
</feature>
<evidence type="ECO:0000313" key="12">
    <source>
        <dbReference type="EMBL" id="SDL23583.1"/>
    </source>
</evidence>
<comment type="catalytic activity">
    <reaction evidence="7">
        <text>a 2'-deoxycytidine in DNA + S-adenosyl-L-methionine = an N(4)-methyl-2'-deoxycytidine in DNA + S-adenosyl-L-homocysteine + H(+)</text>
        <dbReference type="Rhea" id="RHEA:16857"/>
        <dbReference type="Rhea" id="RHEA-COMP:11369"/>
        <dbReference type="Rhea" id="RHEA-COMP:13674"/>
        <dbReference type="ChEBI" id="CHEBI:15378"/>
        <dbReference type="ChEBI" id="CHEBI:57856"/>
        <dbReference type="ChEBI" id="CHEBI:59789"/>
        <dbReference type="ChEBI" id="CHEBI:85452"/>
        <dbReference type="ChEBI" id="CHEBI:137933"/>
        <dbReference type="EC" id="2.1.1.113"/>
    </reaction>
</comment>
<keyword evidence="5" id="KW-0680">Restriction system</keyword>
<comment type="similarity">
    <text evidence="1">Belongs to the N(4)/N(6)-methyltransferase family. N(4) subfamily.</text>
</comment>
<dbReference type="STRING" id="393762.SAMN05660472_02846"/>
<dbReference type="Pfam" id="PF12728">
    <property type="entry name" value="HTH_17"/>
    <property type="match status" value="1"/>
</dbReference>
<name>A0A1G9IFG9_9FIRM</name>
<dbReference type="EMBL" id="FNFP01000011">
    <property type="protein sequence ID" value="SDL23583.1"/>
    <property type="molecule type" value="Genomic_DNA"/>
</dbReference>
<feature type="region of interest" description="Disordered" evidence="9">
    <location>
        <begin position="60"/>
        <end position="117"/>
    </location>
</feature>
<sequence>MTIVIKDKELLTTQETANYLGVSKSTVYRMVKNEILKPIKTPGGQRRFEVKELENYKDLSRKGNNEDKRNIKKKETEQLQIKVLDDNNGNEKNQEDGESQEDVGTVDPRNKLNNLTGKQWMPETKSFWYQKGLGSKHPHAKIERQHPAPFSFQDIARLILFFTKENEIVLDPFSGVGSTIKACAMHNREGIGIELSQRWNDLAIERIEFEVGEGESQKHTFINGDSTIELKKIEDDSIDFMVTSPPYWSILNKKADHKVKNERLKNNLATNYSDDEKDLGNISDYQDFLTILVDNIFMECARALKPSKYMSLVVSDFRNQSEFISFHSDLIQAMNKRKINNKYELSLQGVKVLLQNHKSLLPYGYPFAYVENIHHQYIVIFRKTEIKKKKKR</sequence>
<reference evidence="12 13" key="1">
    <citation type="submission" date="2016-10" db="EMBL/GenBank/DDBJ databases">
        <authorList>
            <person name="de Groot N.N."/>
        </authorList>
    </citation>
    <scope>NUCLEOTIDE SEQUENCE [LARGE SCALE GENOMIC DNA]</scope>
    <source>
        <strain evidence="12 13">DSM 18346</strain>
    </source>
</reference>
<dbReference type="InterPro" id="IPR010093">
    <property type="entry name" value="SinI_DNA-bd"/>
</dbReference>
<dbReference type="PRINTS" id="PR00508">
    <property type="entry name" value="S21N4MTFRASE"/>
</dbReference>
<dbReference type="GO" id="GO:0015667">
    <property type="term" value="F:site-specific DNA-methyltransferase (cytosine-N4-specific) activity"/>
    <property type="evidence" value="ECO:0007669"/>
    <property type="project" value="UniProtKB-EC"/>
</dbReference>